<dbReference type="GO" id="GO:0043539">
    <property type="term" value="F:protein serine/threonine kinase activator activity"/>
    <property type="evidence" value="ECO:0007669"/>
    <property type="project" value="TreeGrafter"/>
</dbReference>
<evidence type="ECO:0000313" key="8">
    <source>
        <dbReference type="Proteomes" id="UP001152885"/>
    </source>
</evidence>
<dbReference type="GO" id="GO:0003676">
    <property type="term" value="F:nucleic acid binding"/>
    <property type="evidence" value="ECO:0007669"/>
    <property type="project" value="InterPro"/>
</dbReference>
<dbReference type="Gene3D" id="6.10.250.3410">
    <property type="entry name" value="DBF zinc finger"/>
    <property type="match status" value="1"/>
</dbReference>
<feature type="compositionally biased region" description="Low complexity" evidence="5">
    <location>
        <begin position="8"/>
        <end position="35"/>
    </location>
</feature>
<accession>A0A9W4XNB0</accession>
<dbReference type="PANTHER" id="PTHR15375">
    <property type="entry name" value="ACTIVATOR OF S-PHASE KINASE-RELATED"/>
    <property type="match status" value="1"/>
</dbReference>
<keyword evidence="8" id="KW-1185">Reference proteome</keyword>
<dbReference type="EMBL" id="CANTUO010000006">
    <property type="protein sequence ID" value="CAI5760237.1"/>
    <property type="molecule type" value="Genomic_DNA"/>
</dbReference>
<dbReference type="PANTHER" id="PTHR15375:SF26">
    <property type="entry name" value="PROTEIN CHIFFON"/>
    <property type="match status" value="1"/>
</dbReference>
<dbReference type="GO" id="GO:0008270">
    <property type="term" value="F:zinc ion binding"/>
    <property type="evidence" value="ECO:0007669"/>
    <property type="project" value="UniProtKB-KW"/>
</dbReference>
<gene>
    <name evidence="7" type="ORF">CANVERA_P4747</name>
</gene>
<dbReference type="Pfam" id="PF08630">
    <property type="entry name" value="Dfp1_Him1_M"/>
    <property type="match status" value="1"/>
</dbReference>
<dbReference type="PROSITE" id="PS51265">
    <property type="entry name" value="ZF_DBF4"/>
    <property type="match status" value="1"/>
</dbReference>
<dbReference type="InterPro" id="IPR051590">
    <property type="entry name" value="Replication_Regulatory_Kinase"/>
</dbReference>
<sequence length="759" mass="87359">MSLAPTFNNNNYTKDVYNNSSDNQSSSSGNGKSNSPGRLIKTNFPSLNKPIIRPRQPLRETNSNLPSPRKRQKLNNYGKKTPKSKKNYHQSNYQKTYSPPSSNQPNSNNKRVIVETKPNPHDYLILEMENEQPEVISISDESKEDSTFIESQENQEAFEISDEEDDVILVEEKDKKKLIKDVHNNQHGNNEEVKNIIEDQVGKYDEILQHEKSNEIVPHNTDEIHISKIVQSNPFLDNAIDNTSKVNPMSMAKINQIDEIKNQMVIRSEKKENDNFKIDQLKFYHDKEYHNELKKQVLEKNRISKPKQVEEKKRILVDSTNTKKKQEAQKNLGRLSGDELYNWQQSWRKIMKESVVYFEGVQDKQVNEYRKAARLLKVVGCNIVPFFNGDVTIIVSKRSFDDKIDYPMHDIFSNVSKSKIKVWNYDKVFRFLKNLGINVQTGEDEQAVNTHTILPNSLSTNNNLLNLLKEEKIYGSADRDPNAKRDDLHYLSKNYLYVYDLNQLVRPIAIREWNDGEYPVLNYTLDGKCPFIPDSSDPNTERKRLKRLKKFEATKSHRQALRLATFKLINGVSMISIHFQGTSTSTDKIEEEDVIEISNNTTTKITDTTEFRQPLIRNSSCIQSKVNDVMASGYNGASNAQTLSIDSNLNSNAIAAGNGLGPQVSQVPSKNLNNLKRRIFLKKKSSEQQNQPTKREKDYQPGYCENCRTKYDNFNDHIQSNRHRNFACDDKNFKDIDDLITTLKENKSLGNAISNGDSI</sequence>
<dbReference type="GO" id="GO:1901987">
    <property type="term" value="P:regulation of cell cycle phase transition"/>
    <property type="evidence" value="ECO:0007669"/>
    <property type="project" value="TreeGrafter"/>
</dbReference>
<feature type="region of interest" description="Disordered" evidence="5">
    <location>
        <begin position="1"/>
        <end position="112"/>
    </location>
</feature>
<dbReference type="Pfam" id="PF22437">
    <property type="entry name" value="DBF4_BRCT"/>
    <property type="match status" value="1"/>
</dbReference>
<proteinExistence type="predicted"/>
<evidence type="ECO:0000256" key="5">
    <source>
        <dbReference type="SAM" id="MobiDB-lite"/>
    </source>
</evidence>
<dbReference type="InterPro" id="IPR055116">
    <property type="entry name" value="DBF4_BRCT"/>
</dbReference>
<dbReference type="Gene3D" id="3.40.50.10190">
    <property type="entry name" value="BRCT domain"/>
    <property type="match status" value="1"/>
</dbReference>
<dbReference type="GO" id="GO:0010571">
    <property type="term" value="P:positive regulation of nuclear cell cycle DNA replication"/>
    <property type="evidence" value="ECO:0007669"/>
    <property type="project" value="TreeGrafter"/>
</dbReference>
<dbReference type="FunFam" id="6.10.250.3410:FF:000001">
    <property type="entry name" value="Protein DBF4 homolog A"/>
    <property type="match status" value="1"/>
</dbReference>
<protein>
    <recommendedName>
        <fullName evidence="6">DBF4-type domain-containing protein</fullName>
    </recommendedName>
</protein>
<organism evidence="7 8">
    <name type="scientific">Candida verbasci</name>
    <dbReference type="NCBI Taxonomy" id="1227364"/>
    <lineage>
        <taxon>Eukaryota</taxon>
        <taxon>Fungi</taxon>
        <taxon>Dikarya</taxon>
        <taxon>Ascomycota</taxon>
        <taxon>Saccharomycotina</taxon>
        <taxon>Pichiomycetes</taxon>
        <taxon>Debaryomycetaceae</taxon>
        <taxon>Candida/Lodderomyces clade</taxon>
        <taxon>Candida</taxon>
    </lineage>
</organism>
<comment type="caution">
    <text evidence="7">The sequence shown here is derived from an EMBL/GenBank/DDBJ whole genome shotgun (WGS) entry which is preliminary data.</text>
</comment>
<keyword evidence="2 4" id="KW-0863">Zinc-finger</keyword>
<dbReference type="AlphaFoldDB" id="A0A9W4XNB0"/>
<keyword evidence="1" id="KW-0479">Metal-binding</keyword>
<evidence type="ECO:0000256" key="2">
    <source>
        <dbReference type="ARBA" id="ARBA00022771"/>
    </source>
</evidence>
<evidence type="ECO:0000259" key="6">
    <source>
        <dbReference type="PROSITE" id="PS51265"/>
    </source>
</evidence>
<evidence type="ECO:0000256" key="1">
    <source>
        <dbReference type="ARBA" id="ARBA00022723"/>
    </source>
</evidence>
<dbReference type="InterPro" id="IPR006572">
    <property type="entry name" value="Znf_DBF"/>
</dbReference>
<evidence type="ECO:0000256" key="3">
    <source>
        <dbReference type="ARBA" id="ARBA00022833"/>
    </source>
</evidence>
<feature type="compositionally biased region" description="Low complexity" evidence="5">
    <location>
        <begin position="98"/>
        <end position="109"/>
    </location>
</feature>
<dbReference type="GO" id="GO:0031431">
    <property type="term" value="C:Dbf4-dependent protein kinase complex"/>
    <property type="evidence" value="ECO:0007669"/>
    <property type="project" value="TreeGrafter"/>
</dbReference>
<dbReference type="Pfam" id="PF07535">
    <property type="entry name" value="zf-DBF"/>
    <property type="match status" value="1"/>
</dbReference>
<evidence type="ECO:0000313" key="7">
    <source>
        <dbReference type="EMBL" id="CAI5760237.1"/>
    </source>
</evidence>
<dbReference type="Proteomes" id="UP001152885">
    <property type="component" value="Unassembled WGS sequence"/>
</dbReference>
<dbReference type="InterPro" id="IPR013939">
    <property type="entry name" value="Regulatory_Dfp1/Him1"/>
</dbReference>
<dbReference type="InterPro" id="IPR038545">
    <property type="entry name" value="Znf_DBF_sf"/>
</dbReference>
<dbReference type="OrthoDB" id="21380at2759"/>
<dbReference type="InterPro" id="IPR036420">
    <property type="entry name" value="BRCT_dom_sf"/>
</dbReference>
<feature type="domain" description="DBF4-type" evidence="6">
    <location>
        <begin position="697"/>
        <end position="746"/>
    </location>
</feature>
<name>A0A9W4XNB0_9ASCO</name>
<dbReference type="SMART" id="SM00586">
    <property type="entry name" value="ZnF_DBF"/>
    <property type="match status" value="1"/>
</dbReference>
<evidence type="ECO:0000256" key="4">
    <source>
        <dbReference type="PROSITE-ProRule" id="PRU00600"/>
    </source>
</evidence>
<reference evidence="7" key="1">
    <citation type="submission" date="2022-12" db="EMBL/GenBank/DDBJ databases">
        <authorList>
            <person name="Brejova B."/>
        </authorList>
    </citation>
    <scope>NUCLEOTIDE SEQUENCE</scope>
</reference>
<keyword evidence="3" id="KW-0862">Zinc</keyword>